<sequence length="108" mass="13108">MGLQNSKYHLQTRNLWHHLFKADRNSYQYGASRHRRHDEPPSQDLNHRRTFDGMRFRRRAEVSVLPRKECFYASTITHRSWATNCCLRGYPWRVSRPLAHLRKDHFST</sequence>
<dbReference type="AlphaFoldDB" id="A0AAF3FM78"/>
<accession>A0AAF3FM78</accession>
<keyword evidence="1" id="KW-1185">Reference proteome</keyword>
<dbReference type="Proteomes" id="UP000887575">
    <property type="component" value="Unassembled WGS sequence"/>
</dbReference>
<dbReference type="WBParaSite" id="MBELARI_LOCUS8267">
    <property type="protein sequence ID" value="MBELARI_LOCUS8267"/>
    <property type="gene ID" value="MBELARI_LOCUS8267"/>
</dbReference>
<organism evidence="1 2">
    <name type="scientific">Mesorhabditis belari</name>
    <dbReference type="NCBI Taxonomy" id="2138241"/>
    <lineage>
        <taxon>Eukaryota</taxon>
        <taxon>Metazoa</taxon>
        <taxon>Ecdysozoa</taxon>
        <taxon>Nematoda</taxon>
        <taxon>Chromadorea</taxon>
        <taxon>Rhabditida</taxon>
        <taxon>Rhabditina</taxon>
        <taxon>Rhabditomorpha</taxon>
        <taxon>Rhabditoidea</taxon>
        <taxon>Rhabditidae</taxon>
        <taxon>Mesorhabditinae</taxon>
        <taxon>Mesorhabditis</taxon>
    </lineage>
</organism>
<evidence type="ECO:0000313" key="1">
    <source>
        <dbReference type="Proteomes" id="UP000887575"/>
    </source>
</evidence>
<reference evidence="2" key="1">
    <citation type="submission" date="2024-02" db="UniProtKB">
        <authorList>
            <consortium name="WormBaseParasite"/>
        </authorList>
    </citation>
    <scope>IDENTIFICATION</scope>
</reference>
<name>A0AAF3FM78_9BILA</name>
<evidence type="ECO:0000313" key="2">
    <source>
        <dbReference type="WBParaSite" id="MBELARI_LOCUS8267"/>
    </source>
</evidence>
<protein>
    <submittedName>
        <fullName evidence="2">Uncharacterized protein</fullName>
    </submittedName>
</protein>
<proteinExistence type="predicted"/>